<keyword evidence="3 6" id="KW-1133">Transmembrane helix</keyword>
<evidence type="ECO:0000313" key="8">
    <source>
        <dbReference type="Proteomes" id="UP000887566"/>
    </source>
</evidence>
<proteinExistence type="predicted"/>
<sequence>MTAESGGTEVLSMSPQTPDRSFVSDTIAVRVSARNVEPGSIAFDEVAEGAAMQVGPAVFLPSIASLPSAVKHIYTRLASTATTIDGGVADIVVALIGAGCSLSSAARDTIEDDLKKIVELCDVWIVTSGLDADPLARMAGRIARRICEERVYINTHSDFIRQQKEDIESKPSTQTVLFAVNSSALATGRQGDAVDDDLRRQQIDVADCSHTYFVLLDDTEAKPKKIASFRAQAATRLAHPPPAVIIGVPDERYAAYPLLTPTSSSSQAIIFNPNREIRPIAVVLFAGGTLASLCELRTHIEAGTPVVVLQDASELCAILNASWTLYRGSGFEHDEFMSWLDAELRDVAANSAEYTENDIEAAKNDLCKVLSSASDGSRVLLSFRPTSVDSGQSMDESLLGACLQGATDMTDVRRLLRVLVKLDLSSVAYAIDLSPHISSQWCFELFEESLKYCGRNSMTKYLLDSGLSVAAFLNVDSFERLLRSAQHQDFFQTVILGHCLGYPQFPNDVRRLIKSELNHLLEQLAGLPNVIPSEALPSQAYPSFGELQMERVAHNVLCYWALLMNREELAKLLWAYSHDPIPLALSMSRICNSLAHESRDWYFFERKMTQLSKYFSQIAVDLLHESHKDAPHRSYDVLCHTFDQFGGLTATGLAYQSDNKAFLAHECCQRWVSRLLYGNVHLANLRLGVCHTPSWLKVVLSAVFVAPIWIWVRAKPEKREHHGPPMLSQMPSSPTIALLENGQTHNHRRFRTQSNQSMVSVRSLREETLIARGERAMAESSIAGRITPSSMAPINSFNGVVETAVAYDDNDGTVHIQTAGNRSREDSAHVRQPFLPPISKRHRSESSVNFVQLVCLFYSTPIAKYWMSLICRLAHLVLFGWAVSLPGCGSMTLDLVVWVWAFIAWVETLWVLFMQHQQLRFSQLNWHIFDTTVTFTFLLLMLFFKIIGNQPEWDMGVGAFWGRVSAAFFLLYLCYSTLFIYVPMSSTLGPLMVRVKLMIIRDFLNYLLLIILVMASAAVVVHAIIYPDYASSPKLFHSAFSWAWFSLFTTDLSGLTETDTCEKYALQQGDYCSATGGYANPQCPTQSWMGYFAVIQYLIILKLISYPLLFALFAKTAKEVDDEADQIWKHQLYGLATDFSIRPPLPPPFTPLAILVLCLCRTSGCLKNMLCSRSDHPDVADDGRVRFGNIYRSSQNKDRQYYAYWKKLSLDMWKRVYQGSAAARQGRQLSIATIAHLKEQLRVLINANNFSSSVKKNSSAERPWTYPGSNDAFYPDSSVKSLQVNSRAATWSVLLPHYNPPVHSKPSESFASDIQKFVDPSADDSGLLEIKRLWRQRQALGDDFGGTDGGARFKSSRPLVVSCGGLPLNPSGRKGIAGRGNLARFGPNNITYYVILTGRSGNVDVVLDRRTLPHRSRYDGGRYDEHLAEILKAIGQSDLLSQSMASTAFDRNLPVGASDGRVGHVAAEPIPSPEETDNAWLEIDVWAFLVEKLGGSVHDTNLTWSSCSGDRLKSLQLSTKEQNYISNAMKLFALN</sequence>
<evidence type="ECO:0000256" key="2">
    <source>
        <dbReference type="ARBA" id="ARBA00022692"/>
    </source>
</evidence>
<feature type="transmembrane region" description="Helical" evidence="6">
    <location>
        <begin position="895"/>
        <end position="914"/>
    </location>
</feature>
<evidence type="ECO:0000256" key="4">
    <source>
        <dbReference type="ARBA" id="ARBA00023136"/>
    </source>
</evidence>
<dbReference type="GO" id="GO:0005886">
    <property type="term" value="C:plasma membrane"/>
    <property type="evidence" value="ECO:0007669"/>
    <property type="project" value="TreeGrafter"/>
</dbReference>
<dbReference type="InterPro" id="IPR050927">
    <property type="entry name" value="TRPM"/>
</dbReference>
<organism evidence="8 9">
    <name type="scientific">Plectus sambesii</name>
    <dbReference type="NCBI Taxonomy" id="2011161"/>
    <lineage>
        <taxon>Eukaryota</taxon>
        <taxon>Metazoa</taxon>
        <taxon>Ecdysozoa</taxon>
        <taxon>Nematoda</taxon>
        <taxon>Chromadorea</taxon>
        <taxon>Plectida</taxon>
        <taxon>Plectina</taxon>
        <taxon>Plectoidea</taxon>
        <taxon>Plectidae</taxon>
        <taxon>Plectus</taxon>
    </lineage>
</organism>
<dbReference type="Pfam" id="PF25508">
    <property type="entry name" value="TRPM2"/>
    <property type="match status" value="1"/>
</dbReference>
<keyword evidence="4 6" id="KW-0472">Membrane</keyword>
<dbReference type="InterPro" id="IPR057366">
    <property type="entry name" value="TRPM-like"/>
</dbReference>
<feature type="transmembrane region" description="Helical" evidence="6">
    <location>
        <begin position="1003"/>
        <end position="1025"/>
    </location>
</feature>
<reference evidence="9" key="1">
    <citation type="submission" date="2022-11" db="UniProtKB">
        <authorList>
            <consortium name="WormBaseParasite"/>
        </authorList>
    </citation>
    <scope>IDENTIFICATION</scope>
</reference>
<evidence type="ECO:0000256" key="3">
    <source>
        <dbReference type="ARBA" id="ARBA00022989"/>
    </source>
</evidence>
<dbReference type="Proteomes" id="UP000887566">
    <property type="component" value="Unplaced"/>
</dbReference>
<feature type="transmembrane region" description="Helical" evidence="6">
    <location>
        <begin position="960"/>
        <end position="982"/>
    </location>
</feature>
<dbReference type="WBParaSite" id="PSAMB.scaffold6901size8610.g29290.t1">
    <property type="protein sequence ID" value="PSAMB.scaffold6901size8610.g29290.t1"/>
    <property type="gene ID" value="PSAMB.scaffold6901size8610.g29290"/>
</dbReference>
<dbReference type="PANTHER" id="PTHR13800">
    <property type="entry name" value="TRANSIENT RECEPTOR POTENTIAL CATION CHANNEL, SUBFAMILY M, MEMBER 6"/>
    <property type="match status" value="1"/>
</dbReference>
<evidence type="ECO:0000313" key="9">
    <source>
        <dbReference type="WBParaSite" id="PSAMB.scaffold6901size8610.g29290.t1"/>
    </source>
</evidence>
<evidence type="ECO:0000256" key="1">
    <source>
        <dbReference type="ARBA" id="ARBA00004141"/>
    </source>
</evidence>
<feature type="domain" description="TRPM-like" evidence="7">
    <location>
        <begin position="547"/>
        <end position="665"/>
    </location>
</feature>
<dbReference type="GO" id="GO:0005261">
    <property type="term" value="F:monoatomic cation channel activity"/>
    <property type="evidence" value="ECO:0007669"/>
    <property type="project" value="TreeGrafter"/>
</dbReference>
<keyword evidence="8" id="KW-1185">Reference proteome</keyword>
<evidence type="ECO:0000259" key="7">
    <source>
        <dbReference type="Pfam" id="PF25508"/>
    </source>
</evidence>
<dbReference type="PANTHER" id="PTHR13800:SF41">
    <property type="entry name" value="PROTEIN CED-11"/>
    <property type="match status" value="1"/>
</dbReference>
<dbReference type="Pfam" id="PF25969">
    <property type="entry name" value="NUDT9_N"/>
    <property type="match status" value="1"/>
</dbReference>
<name>A0A914X8X5_9BILA</name>
<feature type="transmembrane region" description="Helical" evidence="6">
    <location>
        <begin position="1088"/>
        <end position="1113"/>
    </location>
</feature>
<feature type="transmembrane region" description="Helical" evidence="6">
    <location>
        <begin position="926"/>
        <end position="948"/>
    </location>
</feature>
<keyword evidence="2 6" id="KW-0812">Transmembrane</keyword>
<evidence type="ECO:0000256" key="5">
    <source>
        <dbReference type="SAM" id="MobiDB-lite"/>
    </source>
</evidence>
<comment type="subcellular location">
    <subcellularLocation>
        <location evidence="1">Membrane</location>
        <topology evidence="1">Multi-pass membrane protein</topology>
    </subcellularLocation>
</comment>
<dbReference type="GO" id="GO:0030001">
    <property type="term" value="P:metal ion transport"/>
    <property type="evidence" value="ECO:0007669"/>
    <property type="project" value="TreeGrafter"/>
</dbReference>
<evidence type="ECO:0000256" key="6">
    <source>
        <dbReference type="SAM" id="Phobius"/>
    </source>
</evidence>
<feature type="region of interest" description="Disordered" evidence="5">
    <location>
        <begin position="1"/>
        <end position="20"/>
    </location>
</feature>
<protein>
    <recommendedName>
        <fullName evidence="7">TRPM-like domain-containing protein</fullName>
    </recommendedName>
</protein>
<accession>A0A914X8X5</accession>